<dbReference type="Gene3D" id="1.10.260.40">
    <property type="entry name" value="lambda repressor-like DNA-binding domains"/>
    <property type="match status" value="1"/>
</dbReference>
<dbReference type="SUPFAM" id="SSF47413">
    <property type="entry name" value="lambda repressor-like DNA-binding domains"/>
    <property type="match status" value="1"/>
</dbReference>
<dbReference type="Proteomes" id="UP000488506">
    <property type="component" value="Unassembled WGS sequence"/>
</dbReference>
<dbReference type="PROSITE" id="PS50943">
    <property type="entry name" value="HTH_CROC1"/>
    <property type="match status" value="1"/>
</dbReference>
<dbReference type="EMBL" id="WPAF01000008">
    <property type="protein sequence ID" value="KAF0134445.1"/>
    <property type="molecule type" value="Genomic_DNA"/>
</dbReference>
<feature type="domain" description="HTH cro/C1-type" evidence="1">
    <location>
        <begin position="25"/>
        <end position="79"/>
    </location>
</feature>
<dbReference type="SMART" id="SM00530">
    <property type="entry name" value="HTH_XRE"/>
    <property type="match status" value="1"/>
</dbReference>
<comment type="caution">
    <text evidence="2">The sequence shown here is derived from an EMBL/GenBank/DDBJ whole genome shotgun (WGS) entry which is preliminary data.</text>
</comment>
<protein>
    <recommendedName>
        <fullName evidence="1">HTH cro/C1-type domain-containing protein</fullName>
    </recommendedName>
</protein>
<organism evidence="2 3">
    <name type="scientific">Candidatus Saganbacteria bacterium</name>
    <dbReference type="NCBI Taxonomy" id="2575572"/>
    <lineage>
        <taxon>Bacteria</taxon>
        <taxon>Bacillati</taxon>
        <taxon>Saganbacteria</taxon>
    </lineage>
</organism>
<name>A0A833NS74_UNCSA</name>
<dbReference type="GO" id="GO:0003677">
    <property type="term" value="F:DNA binding"/>
    <property type="evidence" value="ECO:0007669"/>
    <property type="project" value="InterPro"/>
</dbReference>
<evidence type="ECO:0000313" key="2">
    <source>
        <dbReference type="EMBL" id="KAF0134445.1"/>
    </source>
</evidence>
<dbReference type="Pfam" id="PF01381">
    <property type="entry name" value="HTH_3"/>
    <property type="match status" value="1"/>
</dbReference>
<dbReference type="InterPro" id="IPR010982">
    <property type="entry name" value="Lambda_DNA-bd_dom_sf"/>
</dbReference>
<dbReference type="InterPro" id="IPR001387">
    <property type="entry name" value="Cro/C1-type_HTH"/>
</dbReference>
<proteinExistence type="predicted"/>
<dbReference type="AlphaFoldDB" id="A0A833NS74"/>
<dbReference type="CDD" id="cd00093">
    <property type="entry name" value="HTH_XRE"/>
    <property type="match status" value="1"/>
</dbReference>
<evidence type="ECO:0000259" key="1">
    <source>
        <dbReference type="PROSITE" id="PS50943"/>
    </source>
</evidence>
<sequence length="90" mass="10083">MKNNKEISMITAKAVKSSYEIGEIIRLHREKANLTQLELARLSEVGKTVIFDIEKGKSTVKLETLLKVFNSLNISVILNSPIIDNLGRSK</sequence>
<gene>
    <name evidence="2" type="ORF">FD145_670</name>
</gene>
<accession>A0A833NS74</accession>
<reference evidence="2 3" key="1">
    <citation type="submission" date="2019-12" db="EMBL/GenBank/DDBJ databases">
        <authorList>
            <person name="Wolfe R."/>
            <person name="Danczak R."/>
            <person name="Wilkins M."/>
        </authorList>
    </citation>
    <scope>NUCLEOTIDE SEQUENCE [LARGE SCALE GENOMIC DNA]</scope>
    <source>
        <strain evidence="2">X2_MaxBin.013</strain>
    </source>
</reference>
<evidence type="ECO:0000313" key="3">
    <source>
        <dbReference type="Proteomes" id="UP000488506"/>
    </source>
</evidence>